<evidence type="ECO:0000313" key="2">
    <source>
        <dbReference type="EMBL" id="CAL1157406.1"/>
    </source>
</evidence>
<organism evidence="1">
    <name type="scientific">Cladocopium goreaui</name>
    <dbReference type="NCBI Taxonomy" id="2562237"/>
    <lineage>
        <taxon>Eukaryota</taxon>
        <taxon>Sar</taxon>
        <taxon>Alveolata</taxon>
        <taxon>Dinophyceae</taxon>
        <taxon>Suessiales</taxon>
        <taxon>Symbiodiniaceae</taxon>
        <taxon>Cladocopium</taxon>
    </lineage>
</organism>
<reference evidence="2" key="2">
    <citation type="submission" date="2024-04" db="EMBL/GenBank/DDBJ databases">
        <authorList>
            <person name="Chen Y."/>
            <person name="Shah S."/>
            <person name="Dougan E. K."/>
            <person name="Thang M."/>
            <person name="Chan C."/>
        </authorList>
    </citation>
    <scope>NUCLEOTIDE SEQUENCE [LARGE SCALE GENOMIC DNA]</scope>
</reference>
<comment type="caution">
    <text evidence="1">The sequence shown here is derived from an EMBL/GenBank/DDBJ whole genome shotgun (WGS) entry which is preliminary data.</text>
</comment>
<proteinExistence type="predicted"/>
<evidence type="ECO:0000313" key="3">
    <source>
        <dbReference type="EMBL" id="CAL4791343.1"/>
    </source>
</evidence>
<sequence>MCQLRWLDQQNPTEGSLISSQATWTKETLPPPLDHEIEFILKDPTSYKQGQSVYSHSKTLHGCFTFRLLVFPMGTEVTAPPSQLAAFVEAPGKQNKKQLGRYQRTPTCRRSKNLSIIVLIRSACFWNVQWGIRIHSQASLMEDRSGALGG</sequence>
<keyword evidence="4" id="KW-1185">Reference proteome</keyword>
<keyword evidence="3" id="KW-0378">Hydrolase</keyword>
<dbReference type="EMBL" id="CAMXCT010003349">
    <property type="protein sequence ID" value="CAI4004031.1"/>
    <property type="molecule type" value="Genomic_DNA"/>
</dbReference>
<dbReference type="GO" id="GO:0016787">
    <property type="term" value="F:hydrolase activity"/>
    <property type="evidence" value="ECO:0007669"/>
    <property type="project" value="UniProtKB-KW"/>
</dbReference>
<gene>
    <name evidence="1" type="ORF">C1SCF055_LOCUS29848</name>
</gene>
<protein>
    <submittedName>
        <fullName evidence="3">Ubiquitin carboxyl-terminal hydrolase 13</fullName>
    </submittedName>
</protein>
<evidence type="ECO:0000313" key="1">
    <source>
        <dbReference type="EMBL" id="CAI4004031.1"/>
    </source>
</evidence>
<evidence type="ECO:0000313" key="4">
    <source>
        <dbReference type="Proteomes" id="UP001152797"/>
    </source>
</evidence>
<accession>A0A9P1G8V9</accession>
<dbReference type="EMBL" id="CAMXCT030003349">
    <property type="protein sequence ID" value="CAL4791343.1"/>
    <property type="molecule type" value="Genomic_DNA"/>
</dbReference>
<dbReference type="EMBL" id="CAMXCT020003349">
    <property type="protein sequence ID" value="CAL1157406.1"/>
    <property type="molecule type" value="Genomic_DNA"/>
</dbReference>
<dbReference type="AlphaFoldDB" id="A0A9P1G8V9"/>
<name>A0A9P1G8V9_9DINO</name>
<dbReference type="Proteomes" id="UP001152797">
    <property type="component" value="Unassembled WGS sequence"/>
</dbReference>
<reference evidence="1" key="1">
    <citation type="submission" date="2022-10" db="EMBL/GenBank/DDBJ databases">
        <authorList>
            <person name="Chen Y."/>
            <person name="Dougan E. K."/>
            <person name="Chan C."/>
            <person name="Rhodes N."/>
            <person name="Thang M."/>
        </authorList>
    </citation>
    <scope>NUCLEOTIDE SEQUENCE</scope>
</reference>